<dbReference type="AlphaFoldDB" id="A0A665VU35"/>
<evidence type="ECO:0000313" key="1">
    <source>
        <dbReference type="Ensembl" id="ENSENLP00000035176.1"/>
    </source>
</evidence>
<reference evidence="1" key="1">
    <citation type="submission" date="2021-04" db="EMBL/GenBank/DDBJ databases">
        <authorList>
            <consortium name="Wellcome Sanger Institute Data Sharing"/>
        </authorList>
    </citation>
    <scope>NUCLEOTIDE SEQUENCE [LARGE SCALE GENOMIC DNA]</scope>
</reference>
<evidence type="ECO:0000313" key="2">
    <source>
        <dbReference type="Proteomes" id="UP000472264"/>
    </source>
</evidence>
<keyword evidence="2" id="KW-1185">Reference proteome</keyword>
<name>A0A665VU35_ECHNA</name>
<protein>
    <submittedName>
        <fullName evidence="1">Uncharacterized protein</fullName>
    </submittedName>
</protein>
<organism evidence="1 2">
    <name type="scientific">Echeneis naucrates</name>
    <name type="common">Live sharksucker</name>
    <dbReference type="NCBI Taxonomy" id="173247"/>
    <lineage>
        <taxon>Eukaryota</taxon>
        <taxon>Metazoa</taxon>
        <taxon>Chordata</taxon>
        <taxon>Craniata</taxon>
        <taxon>Vertebrata</taxon>
        <taxon>Euteleostomi</taxon>
        <taxon>Actinopterygii</taxon>
        <taxon>Neopterygii</taxon>
        <taxon>Teleostei</taxon>
        <taxon>Neoteleostei</taxon>
        <taxon>Acanthomorphata</taxon>
        <taxon>Carangaria</taxon>
        <taxon>Carangiformes</taxon>
        <taxon>Echeneidae</taxon>
        <taxon>Echeneis</taxon>
    </lineage>
</organism>
<dbReference type="InParanoid" id="A0A665VU35"/>
<accession>A0A665VU35</accession>
<dbReference type="Ensembl" id="ENSENLT00000036123.1">
    <property type="protein sequence ID" value="ENSENLP00000035176.1"/>
    <property type="gene ID" value="ENSENLG00000015379.1"/>
</dbReference>
<dbReference type="Proteomes" id="UP000472264">
    <property type="component" value="Chromosome 5"/>
</dbReference>
<reference evidence="1" key="2">
    <citation type="submission" date="2025-08" db="UniProtKB">
        <authorList>
            <consortium name="Ensembl"/>
        </authorList>
    </citation>
    <scope>IDENTIFICATION</scope>
</reference>
<proteinExistence type="predicted"/>
<sequence>MPPPADIVKVAIEWPGANAQLIEMDQVCIIKTWDISLLVLQILMIFFLS</sequence>
<reference evidence="1" key="3">
    <citation type="submission" date="2025-09" db="UniProtKB">
        <authorList>
            <consortium name="Ensembl"/>
        </authorList>
    </citation>
    <scope>IDENTIFICATION</scope>
</reference>